<evidence type="ECO:0000256" key="2">
    <source>
        <dbReference type="ARBA" id="ARBA00023125"/>
    </source>
</evidence>
<dbReference type="PANTHER" id="PTHR30363:SF44">
    <property type="entry name" value="AGA OPERON TRANSCRIPTIONAL REPRESSOR-RELATED"/>
    <property type="match status" value="1"/>
</dbReference>
<keyword evidence="2" id="KW-0238">DNA-binding</keyword>
<dbReference type="InterPro" id="IPR050313">
    <property type="entry name" value="Carb_Metab_HTH_regulators"/>
</dbReference>
<dbReference type="PROSITE" id="PS51000">
    <property type="entry name" value="HTH_DEOR_2"/>
    <property type="match status" value="1"/>
</dbReference>
<dbReference type="SUPFAM" id="SSF46785">
    <property type="entry name" value="Winged helix' DNA-binding domain"/>
    <property type="match status" value="1"/>
</dbReference>
<evidence type="ECO:0000313" key="5">
    <source>
        <dbReference type="EMBL" id="PAD75151.1"/>
    </source>
</evidence>
<accession>A0A268EPY6</accession>
<proteinExistence type="predicted"/>
<feature type="domain" description="HTH deoR-type" evidence="4">
    <location>
        <begin position="31"/>
        <end position="86"/>
    </location>
</feature>
<dbReference type="Gene3D" id="1.10.10.10">
    <property type="entry name" value="Winged helix-like DNA-binding domain superfamily/Winged helix DNA-binding domain"/>
    <property type="match status" value="1"/>
</dbReference>
<dbReference type="SUPFAM" id="SSF100950">
    <property type="entry name" value="NagB/RpiA/CoA transferase-like"/>
    <property type="match status" value="1"/>
</dbReference>
<dbReference type="CDD" id="cd00090">
    <property type="entry name" value="HTH_ARSR"/>
    <property type="match status" value="1"/>
</dbReference>
<dbReference type="PROSITE" id="PS00894">
    <property type="entry name" value="HTH_DEOR_1"/>
    <property type="match status" value="1"/>
</dbReference>
<dbReference type="InterPro" id="IPR037171">
    <property type="entry name" value="NagB/RpiA_transferase-like"/>
</dbReference>
<dbReference type="GO" id="GO:0003677">
    <property type="term" value="F:DNA binding"/>
    <property type="evidence" value="ECO:0007669"/>
    <property type="project" value="UniProtKB-KW"/>
</dbReference>
<dbReference type="AlphaFoldDB" id="A0A268EPY6"/>
<dbReference type="InterPro" id="IPR036388">
    <property type="entry name" value="WH-like_DNA-bd_sf"/>
</dbReference>
<dbReference type="SMART" id="SM00420">
    <property type="entry name" value="HTH_DEOR"/>
    <property type="match status" value="1"/>
</dbReference>
<comment type="caution">
    <text evidence="5">The sequence shown here is derived from an EMBL/GenBank/DDBJ whole genome shotgun (WGS) entry which is preliminary data.</text>
</comment>
<dbReference type="PANTHER" id="PTHR30363">
    <property type="entry name" value="HTH-TYPE TRANSCRIPTIONAL REGULATOR SRLR-RELATED"/>
    <property type="match status" value="1"/>
</dbReference>
<dbReference type="EMBL" id="NPBY01000047">
    <property type="protein sequence ID" value="PAD75151.1"/>
    <property type="molecule type" value="Genomic_DNA"/>
</dbReference>
<evidence type="ECO:0000256" key="3">
    <source>
        <dbReference type="ARBA" id="ARBA00023163"/>
    </source>
</evidence>
<name>A0A268EPY6_9BACL</name>
<dbReference type="OrthoDB" id="9797223at2"/>
<reference evidence="5 6" key="1">
    <citation type="submission" date="2017-07" db="EMBL/GenBank/DDBJ databases">
        <title>Isolation and whole genome analysis of endospore-forming bacteria from heroin.</title>
        <authorList>
            <person name="Kalinowski J."/>
            <person name="Ahrens B."/>
            <person name="Al-Dilaimi A."/>
            <person name="Winkler A."/>
            <person name="Wibberg D."/>
            <person name="Schleenbecker U."/>
            <person name="Ruckert C."/>
            <person name="Wolfel R."/>
            <person name="Grass G."/>
        </authorList>
    </citation>
    <scope>NUCLEOTIDE SEQUENCE [LARGE SCALE GENOMIC DNA]</scope>
    <source>
        <strain evidence="5 6">7537-G1</strain>
    </source>
</reference>
<dbReference type="Pfam" id="PF08220">
    <property type="entry name" value="HTH_DeoR"/>
    <property type="match status" value="1"/>
</dbReference>
<organism evidence="5 6">
    <name type="scientific">Paenibacillus campinasensis</name>
    <dbReference type="NCBI Taxonomy" id="66347"/>
    <lineage>
        <taxon>Bacteria</taxon>
        <taxon>Bacillati</taxon>
        <taxon>Bacillota</taxon>
        <taxon>Bacilli</taxon>
        <taxon>Bacillales</taxon>
        <taxon>Paenibacillaceae</taxon>
        <taxon>Paenibacillus</taxon>
    </lineage>
</organism>
<dbReference type="InterPro" id="IPR036390">
    <property type="entry name" value="WH_DNA-bd_sf"/>
</dbReference>
<dbReference type="Proteomes" id="UP000215596">
    <property type="component" value="Unassembled WGS sequence"/>
</dbReference>
<dbReference type="Gene3D" id="3.40.50.1360">
    <property type="match status" value="1"/>
</dbReference>
<dbReference type="InterPro" id="IPR014036">
    <property type="entry name" value="DeoR-like_C"/>
</dbReference>
<keyword evidence="3" id="KW-0804">Transcription</keyword>
<dbReference type="InterPro" id="IPR001034">
    <property type="entry name" value="DeoR_HTH"/>
</dbReference>
<dbReference type="SMART" id="SM01134">
    <property type="entry name" value="DeoRC"/>
    <property type="match status" value="1"/>
</dbReference>
<dbReference type="InterPro" id="IPR011991">
    <property type="entry name" value="ArsR-like_HTH"/>
</dbReference>
<gene>
    <name evidence="5" type="ORF">CHH67_16145</name>
</gene>
<protein>
    <recommendedName>
        <fullName evidence="4">HTH deoR-type domain-containing protein</fullName>
    </recommendedName>
</protein>
<evidence type="ECO:0000313" key="6">
    <source>
        <dbReference type="Proteomes" id="UP000215596"/>
    </source>
</evidence>
<evidence type="ECO:0000256" key="1">
    <source>
        <dbReference type="ARBA" id="ARBA00023015"/>
    </source>
</evidence>
<dbReference type="Pfam" id="PF00455">
    <property type="entry name" value="DeoRC"/>
    <property type="match status" value="1"/>
</dbReference>
<dbReference type="InterPro" id="IPR018356">
    <property type="entry name" value="Tscrpt_reg_HTH_DeoR_CS"/>
</dbReference>
<evidence type="ECO:0000259" key="4">
    <source>
        <dbReference type="PROSITE" id="PS51000"/>
    </source>
</evidence>
<dbReference type="PRINTS" id="PR00037">
    <property type="entry name" value="HTHLACR"/>
</dbReference>
<dbReference type="GO" id="GO:0003700">
    <property type="term" value="F:DNA-binding transcription factor activity"/>
    <property type="evidence" value="ECO:0007669"/>
    <property type="project" value="InterPro"/>
</dbReference>
<keyword evidence="1" id="KW-0805">Transcription regulation</keyword>
<sequence length="293" mass="32121">MINLIKNDHLLSYFSFDIVVLENMNGVRTLKNKRQQMIVELLHEHTLLKIQELCSLLNVSPATARRDLTEMEDAGVIVRIPGGAMLRKDDSKRGGMAKTSQDEDAMLPYKKAIASAVSALVNPGDTVFIDYGSTNSIIADHLVSLPDLDDITIVTNSIDIAYKFMMQERANVYVCGGARPERNSKAGIVGPLAEQMISQLRANICFIGTPGIDIKSGITDPYLSAANIKAQMIENSQKVVLVADHSKFGKAHTAYVCSLDKIHHLITDDAAPIDYITHFKNIGTTVTVVKPNL</sequence>